<dbReference type="HOGENOM" id="CLU_1627385_0_0_1"/>
<proteinExistence type="predicted"/>
<accession>E5ABP0</accession>
<protein>
    <submittedName>
        <fullName evidence="1">Predicted protein</fullName>
    </submittedName>
</protein>
<evidence type="ECO:0000313" key="1">
    <source>
        <dbReference type="EMBL" id="CBY01081.1"/>
    </source>
</evidence>
<dbReference type="VEuPathDB" id="FungiDB:LEMA_P022110.1"/>
<dbReference type="OrthoDB" id="3350660at2759"/>
<reference evidence="2" key="1">
    <citation type="journal article" date="2011" name="Nat. Commun.">
        <title>Effector diversification within compartments of the Leptosphaeria maculans genome affected by Repeat-Induced Point mutations.</title>
        <authorList>
            <person name="Rouxel T."/>
            <person name="Grandaubert J."/>
            <person name="Hane J.K."/>
            <person name="Hoede C."/>
            <person name="van de Wouw A.P."/>
            <person name="Couloux A."/>
            <person name="Dominguez V."/>
            <person name="Anthouard V."/>
            <person name="Bally P."/>
            <person name="Bourras S."/>
            <person name="Cozijnsen A.J."/>
            <person name="Ciuffetti L.M."/>
            <person name="Degrave A."/>
            <person name="Dilmaghani A."/>
            <person name="Duret L."/>
            <person name="Fudal I."/>
            <person name="Goodwin S.B."/>
            <person name="Gout L."/>
            <person name="Glaser N."/>
            <person name="Linglin J."/>
            <person name="Kema G.H.J."/>
            <person name="Lapalu N."/>
            <person name="Lawrence C.B."/>
            <person name="May K."/>
            <person name="Meyer M."/>
            <person name="Ollivier B."/>
            <person name="Poulain J."/>
            <person name="Schoch C.L."/>
            <person name="Simon A."/>
            <person name="Spatafora J.W."/>
            <person name="Stachowiak A."/>
            <person name="Turgeon B.G."/>
            <person name="Tyler B.M."/>
            <person name="Vincent D."/>
            <person name="Weissenbach J."/>
            <person name="Amselem J."/>
            <person name="Quesneville H."/>
            <person name="Oliver R.P."/>
            <person name="Wincker P."/>
            <person name="Balesdent M.-H."/>
            <person name="Howlett B.J."/>
        </authorList>
    </citation>
    <scope>NUCLEOTIDE SEQUENCE [LARGE SCALE GENOMIC DNA]</scope>
    <source>
        <strain evidence="2">JN3 / isolate v23.1.3 / race Av1-4-5-6-7-8</strain>
    </source>
</reference>
<dbReference type="EMBL" id="FP929138">
    <property type="protein sequence ID" value="CBY01081.1"/>
    <property type="molecule type" value="Genomic_DNA"/>
</dbReference>
<evidence type="ECO:0000313" key="2">
    <source>
        <dbReference type="Proteomes" id="UP000002668"/>
    </source>
</evidence>
<gene>
    <name evidence="1" type="ORF">LEMA_P022110.1</name>
</gene>
<sequence length="163" mass="18442">MMLDALAEVHDRPPVLRARDEIARRCGRKAYKHARDNEGFAHTPKPVHGIRVTSLSDSFSHRAVNITTCYFIHTAATRVEYRVRAVDRSENEVVSVTAETGDWRLETGDWRLDFQSSLASPSPTPFEGEQRAKLGLVEFASGRLMEKIIIRHENPSAAHVHRV</sequence>
<dbReference type="AlphaFoldDB" id="E5ABP0"/>
<dbReference type="InParanoid" id="E5ABP0"/>
<dbReference type="Proteomes" id="UP000002668">
    <property type="component" value="Genome"/>
</dbReference>
<name>E5ABP0_LEPMJ</name>
<organism evidence="2">
    <name type="scientific">Leptosphaeria maculans (strain JN3 / isolate v23.1.3 / race Av1-4-5-6-7-8)</name>
    <name type="common">Blackleg fungus</name>
    <name type="synonym">Phoma lingam</name>
    <dbReference type="NCBI Taxonomy" id="985895"/>
    <lineage>
        <taxon>Eukaryota</taxon>
        <taxon>Fungi</taxon>
        <taxon>Dikarya</taxon>
        <taxon>Ascomycota</taxon>
        <taxon>Pezizomycotina</taxon>
        <taxon>Dothideomycetes</taxon>
        <taxon>Pleosporomycetidae</taxon>
        <taxon>Pleosporales</taxon>
        <taxon>Pleosporineae</taxon>
        <taxon>Leptosphaeriaceae</taxon>
        <taxon>Plenodomus</taxon>
        <taxon>Plenodomus lingam/Leptosphaeria maculans species complex</taxon>
    </lineage>
</organism>
<keyword evidence="2" id="KW-1185">Reference proteome</keyword>